<evidence type="ECO:0008006" key="9">
    <source>
        <dbReference type="Google" id="ProtNLM"/>
    </source>
</evidence>
<dbReference type="SUPFAM" id="SSF48065">
    <property type="entry name" value="DBL homology domain (DH-domain)"/>
    <property type="match status" value="1"/>
</dbReference>
<gene>
    <name evidence="7" type="ORF">BCR43DRAFT_474711</name>
</gene>
<keyword evidence="8" id="KW-1185">Reference proteome</keyword>
<dbReference type="Pfam" id="PF00780">
    <property type="entry name" value="CNH"/>
    <property type="match status" value="1"/>
</dbReference>
<dbReference type="PROSITE" id="PS50219">
    <property type="entry name" value="CNH"/>
    <property type="match status" value="1"/>
</dbReference>
<accession>A0A1X2HDA5</accession>
<dbReference type="InterPro" id="IPR000219">
    <property type="entry name" value="DH_dom"/>
</dbReference>
<feature type="compositionally biased region" description="Basic and acidic residues" evidence="3">
    <location>
        <begin position="356"/>
        <end position="367"/>
    </location>
</feature>
<dbReference type="Proteomes" id="UP000242180">
    <property type="component" value="Unassembled WGS sequence"/>
</dbReference>
<dbReference type="InterPro" id="IPR001180">
    <property type="entry name" value="CNH_dom"/>
</dbReference>
<feature type="region of interest" description="Disordered" evidence="3">
    <location>
        <begin position="356"/>
        <end position="382"/>
    </location>
</feature>
<dbReference type="OrthoDB" id="2272012at2759"/>
<evidence type="ECO:0000259" key="6">
    <source>
        <dbReference type="PROSITE" id="PS50219"/>
    </source>
</evidence>
<feature type="domain" description="CNH" evidence="6">
    <location>
        <begin position="812"/>
        <end position="1113"/>
    </location>
</feature>
<sequence>MDQHHHSNGYIETESPNKSPALEALYQDLDAFIHELSAGQEDTLVLNSEDESTPNGTYGKGMNGYKPNGLKTRQSILSCSEEEPLSSGYSPLLEQYSRPFSEAINIKPSDDKNDNDETRKNDYDNDNDIDIGDNDDDDDDDKPIQSIQGCQPIAASALSPPLSPSHLAVAQNPNSPVHIPRSSSLNQQSSAPATPVALPSLDTAKSTPTAPILTFPNYALLSETGAKLVKEVKILNERRRMFCTAEYPSSFTGEEAVQIIEGLLPSGVPAAVCLHLARSFVKTSPPLVSAISYSEKSLKRNTLYQSASEIYTLVDETTDNDELPQGVFTPLTGCYTNFCLPGQGGCYAPCCPNRNPESDKPKRKAELNRQTSLKSGTSSHDTTFSRAWSATVSREVLQNTPDAEIKRQEAIHEIIYTEEDYVRDLNLLDELFAKPLRTAQCLEADKRDEFCDYVFGNYLELLDLHRQLCRDLRDHQSECVARSSTAAGGFVDQIGDIFLRYINRFMDVYARYGPHVILAEHAVKKEAATNMLFSNFVHETEKQAECRKLPFRHFLILPVTRLQRYPLLIGAILKKTDDDHPDKDYLNQCNEILRSVASRMDELTKATKEKKRILEIADAIRYKPEQEASYLQLKLDDPHRSLIHEGRLTRRSHMGVETIDLHVFLFDHLLVMTKPRKGQGGATEYHLSKSPIPLELLQVQEATEGFALGVRTMSSTINSTFNSSQQQPLSPRQPMSPGNNSAVPMLLSHLGRRGGDYLLSADSSETRIAWKEKIVQAKADLDHAHAEKHIFEIRTLSDTAFAGSNAPGALNNGKVTCSIPYEGAHGIRMIAIGTNMGVWTGVEGDTNSMKQVVAISDVQQIAVLQEHSILVVLADRTLYAYALHTLIGSNKPCPSQKIAQHISYFHAGVCNNRMLVIAMKKRGMDSHFRAFEPVCGDLRNAANAKYLTTKTGLFSKQPPPWFKLYKEFYIGAESSAVHLLKARIVVVCVRGFEIIDPEHLAMNRNLPDLQHPDFAPLLSQQEEIRPLGMFRCGGSQYLLCYGQFAFRVDSHGILVPDSWMAWEGTPTSVAFSYPYVIGFDSRFIEVRHALTGELIQILAGEHMRCLQFSTLPAAGGGPAPIIHGCMAHPFKPEYQYVFELINTVPLV</sequence>
<dbReference type="Pfam" id="PF00621">
    <property type="entry name" value="RhoGEF"/>
    <property type="match status" value="1"/>
</dbReference>
<protein>
    <recommendedName>
        <fullName evidence="9">CNH domain-domain-containing protein</fullName>
    </recommendedName>
</protein>
<dbReference type="AlphaFoldDB" id="A0A1X2HDA5"/>
<dbReference type="EMBL" id="MCGN01000005">
    <property type="protein sequence ID" value="ORY96793.1"/>
    <property type="molecule type" value="Genomic_DNA"/>
</dbReference>
<dbReference type="InterPro" id="IPR041675">
    <property type="entry name" value="PH_5"/>
</dbReference>
<dbReference type="PANTHER" id="PTHR46572">
    <property type="entry name" value="RHO1 GDP-GTP EXCHANGE PROTEIN 1-RELATED"/>
    <property type="match status" value="1"/>
</dbReference>
<feature type="region of interest" description="Disordered" evidence="3">
    <location>
        <begin position="103"/>
        <end position="202"/>
    </location>
</feature>
<dbReference type="InterPro" id="IPR011993">
    <property type="entry name" value="PH-like_dom_sf"/>
</dbReference>
<dbReference type="Gene3D" id="1.20.900.10">
    <property type="entry name" value="Dbl homology (DH) domain"/>
    <property type="match status" value="1"/>
</dbReference>
<evidence type="ECO:0000313" key="7">
    <source>
        <dbReference type="EMBL" id="ORY96793.1"/>
    </source>
</evidence>
<dbReference type="InterPro" id="IPR001849">
    <property type="entry name" value="PH_domain"/>
</dbReference>
<evidence type="ECO:0000259" key="5">
    <source>
        <dbReference type="PROSITE" id="PS50010"/>
    </source>
</evidence>
<feature type="compositionally biased region" description="Basic and acidic residues" evidence="3">
    <location>
        <begin position="108"/>
        <end position="123"/>
    </location>
</feature>
<dbReference type="CDD" id="cd00160">
    <property type="entry name" value="RhoGEF"/>
    <property type="match status" value="1"/>
</dbReference>
<feature type="compositionally biased region" description="Low complexity" evidence="3">
    <location>
        <begin position="152"/>
        <end position="168"/>
    </location>
</feature>
<feature type="region of interest" description="Disordered" evidence="3">
    <location>
        <begin position="41"/>
        <end position="69"/>
    </location>
</feature>
<feature type="compositionally biased region" description="Acidic residues" evidence="3">
    <location>
        <begin position="124"/>
        <end position="141"/>
    </location>
</feature>
<feature type="domain" description="PH" evidence="4">
    <location>
        <begin position="641"/>
        <end position="779"/>
    </location>
</feature>
<dbReference type="Gene3D" id="2.30.29.30">
    <property type="entry name" value="Pleckstrin-homology domain (PH domain)/Phosphotyrosine-binding domain (PTB)"/>
    <property type="match status" value="1"/>
</dbReference>
<proteinExistence type="predicted"/>
<dbReference type="InterPro" id="IPR052233">
    <property type="entry name" value="Rho-type_GEFs"/>
</dbReference>
<evidence type="ECO:0000256" key="1">
    <source>
        <dbReference type="ARBA" id="ARBA00022553"/>
    </source>
</evidence>
<keyword evidence="1" id="KW-0597">Phosphoprotein</keyword>
<dbReference type="SUPFAM" id="SSF50729">
    <property type="entry name" value="PH domain-like"/>
    <property type="match status" value="1"/>
</dbReference>
<dbReference type="Pfam" id="PF15405">
    <property type="entry name" value="PH_5"/>
    <property type="match status" value="1"/>
</dbReference>
<feature type="compositionally biased region" description="Polar residues" evidence="3">
    <location>
        <begin position="368"/>
        <end position="382"/>
    </location>
</feature>
<evidence type="ECO:0000259" key="4">
    <source>
        <dbReference type="PROSITE" id="PS50003"/>
    </source>
</evidence>
<dbReference type="PANTHER" id="PTHR46572:SF1">
    <property type="entry name" value="RHO1 GUANINE NUCLEOTIDE EXCHANGE FACTOR TUS1"/>
    <property type="match status" value="1"/>
</dbReference>
<dbReference type="OMA" id="EHYLLCY"/>
<organism evidence="7 8">
    <name type="scientific">Syncephalastrum racemosum</name>
    <name type="common">Filamentous fungus</name>
    <dbReference type="NCBI Taxonomy" id="13706"/>
    <lineage>
        <taxon>Eukaryota</taxon>
        <taxon>Fungi</taxon>
        <taxon>Fungi incertae sedis</taxon>
        <taxon>Mucoromycota</taxon>
        <taxon>Mucoromycotina</taxon>
        <taxon>Mucoromycetes</taxon>
        <taxon>Mucorales</taxon>
        <taxon>Syncephalastraceae</taxon>
        <taxon>Syncephalastrum</taxon>
    </lineage>
</organism>
<comment type="caution">
    <text evidence="7">The sequence shown here is derived from an EMBL/GenBank/DDBJ whole genome shotgun (WGS) entry which is preliminary data.</text>
</comment>
<dbReference type="InParanoid" id="A0A1X2HDA5"/>
<reference evidence="7 8" key="1">
    <citation type="submission" date="2016-07" db="EMBL/GenBank/DDBJ databases">
        <title>Pervasive Adenine N6-methylation of Active Genes in Fungi.</title>
        <authorList>
            <consortium name="DOE Joint Genome Institute"/>
            <person name="Mondo S.J."/>
            <person name="Dannebaum R.O."/>
            <person name="Kuo R.C."/>
            <person name="Labutti K."/>
            <person name="Haridas S."/>
            <person name="Kuo A."/>
            <person name="Salamov A."/>
            <person name="Ahrendt S.R."/>
            <person name="Lipzen A."/>
            <person name="Sullivan W."/>
            <person name="Andreopoulos W.B."/>
            <person name="Clum A."/>
            <person name="Lindquist E."/>
            <person name="Daum C."/>
            <person name="Ramamoorthy G.K."/>
            <person name="Gryganskyi A."/>
            <person name="Culley D."/>
            <person name="Magnuson J.K."/>
            <person name="James T.Y."/>
            <person name="O'Malley M.A."/>
            <person name="Stajich J.E."/>
            <person name="Spatafora J.W."/>
            <person name="Visel A."/>
            <person name="Grigoriev I.V."/>
        </authorList>
    </citation>
    <scope>NUCLEOTIDE SEQUENCE [LARGE SCALE GENOMIC DNA]</scope>
    <source>
        <strain evidence="7 8">NRRL 2496</strain>
    </source>
</reference>
<dbReference type="PROSITE" id="PS50010">
    <property type="entry name" value="DH_2"/>
    <property type="match status" value="1"/>
</dbReference>
<dbReference type="GO" id="GO:0005085">
    <property type="term" value="F:guanyl-nucleotide exchange factor activity"/>
    <property type="evidence" value="ECO:0007669"/>
    <property type="project" value="UniProtKB-KW"/>
</dbReference>
<evidence type="ECO:0000256" key="3">
    <source>
        <dbReference type="SAM" id="MobiDB-lite"/>
    </source>
</evidence>
<evidence type="ECO:0000256" key="2">
    <source>
        <dbReference type="ARBA" id="ARBA00022658"/>
    </source>
</evidence>
<dbReference type="STRING" id="13706.A0A1X2HDA5"/>
<dbReference type="InterPro" id="IPR035899">
    <property type="entry name" value="DBL_dom_sf"/>
</dbReference>
<name>A0A1X2HDA5_SYNRA</name>
<dbReference type="PROSITE" id="PS50003">
    <property type="entry name" value="PH_DOMAIN"/>
    <property type="match status" value="1"/>
</dbReference>
<keyword evidence="2" id="KW-0344">Guanine-nucleotide releasing factor</keyword>
<feature type="compositionally biased region" description="Polar residues" evidence="3">
    <location>
        <begin position="171"/>
        <end position="192"/>
    </location>
</feature>
<feature type="domain" description="DH" evidence="5">
    <location>
        <begin position="406"/>
        <end position="603"/>
    </location>
</feature>
<dbReference type="SMART" id="SM00325">
    <property type="entry name" value="RhoGEF"/>
    <property type="match status" value="1"/>
</dbReference>
<dbReference type="SMART" id="SM00233">
    <property type="entry name" value="PH"/>
    <property type="match status" value="1"/>
</dbReference>
<evidence type="ECO:0000313" key="8">
    <source>
        <dbReference type="Proteomes" id="UP000242180"/>
    </source>
</evidence>
<dbReference type="SMART" id="SM00036">
    <property type="entry name" value="CNH"/>
    <property type="match status" value="1"/>
</dbReference>